<dbReference type="EMBL" id="LNIX01000055">
    <property type="protein sequence ID" value="OXA37556.1"/>
    <property type="molecule type" value="Genomic_DNA"/>
</dbReference>
<dbReference type="GO" id="GO:0008270">
    <property type="term" value="F:zinc ion binding"/>
    <property type="evidence" value="ECO:0007669"/>
    <property type="project" value="InterPro"/>
</dbReference>
<evidence type="ECO:0000256" key="1">
    <source>
        <dbReference type="SAM" id="MobiDB-lite"/>
    </source>
</evidence>
<evidence type="ECO:0000259" key="2">
    <source>
        <dbReference type="SMART" id="SM00343"/>
    </source>
</evidence>
<dbReference type="AlphaFoldDB" id="A0A226CZU5"/>
<evidence type="ECO:0000313" key="3">
    <source>
        <dbReference type="EMBL" id="OXA37556.1"/>
    </source>
</evidence>
<feature type="region of interest" description="Disordered" evidence="1">
    <location>
        <begin position="331"/>
        <end position="356"/>
    </location>
</feature>
<evidence type="ECO:0000313" key="4">
    <source>
        <dbReference type="Proteomes" id="UP000198287"/>
    </source>
</evidence>
<feature type="region of interest" description="Disordered" evidence="1">
    <location>
        <begin position="116"/>
        <end position="171"/>
    </location>
</feature>
<accession>A0A226CZU5</accession>
<proteinExistence type="predicted"/>
<sequence length="356" mass="39497">MSIGKLSPFNPTSDDFDAWTGVLDNYLIANGVDKSVSSQEAKANAILLSSIGLSTYALLSDILSPDKPEDKKFADLITTLRTHFTPAPKAIAERFKFTSLMSVALAQETAIASTQVVRSGNPSAHSVPEGDATFQVGKKDKYKPQPSQPRKKKDQGKCPNCGSSHPRSECPHRDVECFVCRKRGHFAKFCKSKKSSSHPVHTVNSIRSSHPPIMLHTIVHGREHEMELDTASSSSFVNKKFWYSLGKPKFHPSQTTFKTFTGQEFKSVGRLSTDLQYNGQSKRVILEISDDNQSTPKSKSPEFKSTESSPTSPVKERVVVPIPIEIPEEEPIVDLNESLASSRPQRQRRKPKVFDL</sequence>
<feature type="domain" description="CCHC-type" evidence="2">
    <location>
        <begin position="176"/>
        <end position="192"/>
    </location>
</feature>
<comment type="caution">
    <text evidence="3">The sequence shown here is derived from an EMBL/GenBank/DDBJ whole genome shotgun (WGS) entry which is preliminary data.</text>
</comment>
<keyword evidence="4" id="KW-1185">Reference proteome</keyword>
<dbReference type="PANTHER" id="PTHR37984">
    <property type="entry name" value="PROTEIN CBG26694"/>
    <property type="match status" value="1"/>
</dbReference>
<reference evidence="3 4" key="1">
    <citation type="submission" date="2015-12" db="EMBL/GenBank/DDBJ databases">
        <title>The genome of Folsomia candida.</title>
        <authorList>
            <person name="Faddeeva A."/>
            <person name="Derks M.F."/>
            <person name="Anvar Y."/>
            <person name="Smit S."/>
            <person name="Van Straalen N."/>
            <person name="Roelofs D."/>
        </authorList>
    </citation>
    <scope>NUCLEOTIDE SEQUENCE [LARGE SCALE GENOMIC DNA]</scope>
    <source>
        <strain evidence="3 4">VU population</strain>
        <tissue evidence="3">Whole body</tissue>
    </source>
</reference>
<gene>
    <name evidence="3" type="ORF">Fcan01_27632</name>
</gene>
<dbReference type="GO" id="GO:0003676">
    <property type="term" value="F:nucleic acid binding"/>
    <property type="evidence" value="ECO:0007669"/>
    <property type="project" value="InterPro"/>
</dbReference>
<dbReference type="Proteomes" id="UP000198287">
    <property type="component" value="Unassembled WGS sequence"/>
</dbReference>
<feature type="domain" description="CCHC-type" evidence="2">
    <location>
        <begin position="157"/>
        <end position="172"/>
    </location>
</feature>
<dbReference type="Gene3D" id="4.10.60.10">
    <property type="entry name" value="Zinc finger, CCHC-type"/>
    <property type="match status" value="1"/>
</dbReference>
<name>A0A226CZU5_FOLCA</name>
<dbReference type="SMART" id="SM00343">
    <property type="entry name" value="ZnF_C2HC"/>
    <property type="match status" value="2"/>
</dbReference>
<dbReference type="InterPro" id="IPR050951">
    <property type="entry name" value="Retrovirus_Pol_polyprotein"/>
</dbReference>
<dbReference type="InterPro" id="IPR001878">
    <property type="entry name" value="Znf_CCHC"/>
</dbReference>
<dbReference type="OMA" id="WIRDARM"/>
<dbReference type="PANTHER" id="PTHR37984:SF5">
    <property type="entry name" value="PROTEIN NYNRIN-LIKE"/>
    <property type="match status" value="1"/>
</dbReference>
<feature type="region of interest" description="Disordered" evidence="1">
    <location>
        <begin position="286"/>
        <end position="318"/>
    </location>
</feature>
<protein>
    <submittedName>
        <fullName evidence="3">Gag polyprotein</fullName>
    </submittedName>
</protein>
<organism evidence="3 4">
    <name type="scientific">Folsomia candida</name>
    <name type="common">Springtail</name>
    <dbReference type="NCBI Taxonomy" id="158441"/>
    <lineage>
        <taxon>Eukaryota</taxon>
        <taxon>Metazoa</taxon>
        <taxon>Ecdysozoa</taxon>
        <taxon>Arthropoda</taxon>
        <taxon>Hexapoda</taxon>
        <taxon>Collembola</taxon>
        <taxon>Entomobryomorpha</taxon>
        <taxon>Isotomoidea</taxon>
        <taxon>Isotomidae</taxon>
        <taxon>Proisotominae</taxon>
        <taxon>Folsomia</taxon>
    </lineage>
</organism>
<feature type="compositionally biased region" description="Basic residues" evidence="1">
    <location>
        <begin position="345"/>
        <end position="356"/>
    </location>
</feature>
<dbReference type="OrthoDB" id="5978043at2759"/>